<dbReference type="VEuPathDB" id="FungiDB:FMAN_09930"/>
<keyword evidence="2" id="KW-1185">Reference proteome</keyword>
<dbReference type="GeneID" id="65089187"/>
<dbReference type="RefSeq" id="XP_041686416.1">
    <property type="nucleotide sequence ID" value="XM_041820547.1"/>
</dbReference>
<dbReference type="EMBL" id="FCQH01000011">
    <property type="protein sequence ID" value="CVL00510.1"/>
    <property type="molecule type" value="Genomic_DNA"/>
</dbReference>
<accession>A0A1L7TPE0</accession>
<sequence>MLLSSKYPRAIPYLEIDRNLPKAPGLTATSSASEVNQVSHTLLDDPVMADSDGWRSVHCGTVGVAFGEQRSDLTSGYAHKIQPPIAQSYPGRAQGLRRDSRSDCIWRKGKTSMTQLDRLTLTLVRAWVRCSPETCDPNDEHTRALVVAPTRDQESTDGLWRHLQMLPPQKQFALENNTETVAPELPSEFFQNPEETIRIGLYPYRNADQAGRFEKYSYPNQKVRQKLPFKDLPII</sequence>
<dbReference type="Proteomes" id="UP000184255">
    <property type="component" value="Unassembled WGS sequence"/>
</dbReference>
<name>A0A1L7TPE0_FUSMA</name>
<evidence type="ECO:0000313" key="1">
    <source>
        <dbReference type="EMBL" id="CVL00510.1"/>
    </source>
</evidence>
<gene>
    <name evidence="1" type="ORF">FMAN_09930</name>
</gene>
<evidence type="ECO:0000313" key="2">
    <source>
        <dbReference type="Proteomes" id="UP000184255"/>
    </source>
</evidence>
<organism evidence="1 2">
    <name type="scientific">Fusarium mangiferae</name>
    <name type="common">Mango malformation disease fungus</name>
    <dbReference type="NCBI Taxonomy" id="192010"/>
    <lineage>
        <taxon>Eukaryota</taxon>
        <taxon>Fungi</taxon>
        <taxon>Dikarya</taxon>
        <taxon>Ascomycota</taxon>
        <taxon>Pezizomycotina</taxon>
        <taxon>Sordariomycetes</taxon>
        <taxon>Hypocreomycetidae</taxon>
        <taxon>Hypocreales</taxon>
        <taxon>Nectriaceae</taxon>
        <taxon>Fusarium</taxon>
        <taxon>Fusarium fujikuroi species complex</taxon>
    </lineage>
</organism>
<protein>
    <submittedName>
        <fullName evidence="1">Uncharacterized protein</fullName>
    </submittedName>
</protein>
<dbReference type="AlphaFoldDB" id="A0A1L7TPE0"/>
<comment type="caution">
    <text evidence="1">The sequence shown here is derived from an EMBL/GenBank/DDBJ whole genome shotgun (WGS) entry which is preliminary data.</text>
</comment>
<reference evidence="2" key="1">
    <citation type="journal article" date="2016" name="Genome Biol. Evol.">
        <title>Comparative 'omics' of the Fusarium fujikuroi species complex highlights differences in genetic potential and metabolite synthesis.</title>
        <authorList>
            <person name="Niehaus E.-M."/>
            <person name="Muensterkoetter M."/>
            <person name="Proctor R.H."/>
            <person name="Brown D.W."/>
            <person name="Sharon A."/>
            <person name="Idan Y."/>
            <person name="Oren-Young L."/>
            <person name="Sieber C.M."/>
            <person name="Novak O."/>
            <person name="Pencik A."/>
            <person name="Tarkowska D."/>
            <person name="Hromadova K."/>
            <person name="Freeman S."/>
            <person name="Maymon M."/>
            <person name="Elazar M."/>
            <person name="Youssef S.A."/>
            <person name="El-Shabrawy E.S.M."/>
            <person name="Shalaby A.B.A."/>
            <person name="Houterman P."/>
            <person name="Brock N.L."/>
            <person name="Burkhardt I."/>
            <person name="Tsavkelova E.A."/>
            <person name="Dickschat J.S."/>
            <person name="Galuszka P."/>
            <person name="Gueldener U."/>
            <person name="Tudzynski B."/>
        </authorList>
    </citation>
    <scope>NUCLEOTIDE SEQUENCE [LARGE SCALE GENOMIC DNA]</scope>
    <source>
        <strain evidence="2">MRC7560</strain>
    </source>
</reference>
<proteinExistence type="predicted"/>